<feature type="domain" description="GP-PDE" evidence="1">
    <location>
        <begin position="19"/>
        <end position="242"/>
    </location>
</feature>
<dbReference type="GO" id="GO:0006629">
    <property type="term" value="P:lipid metabolic process"/>
    <property type="evidence" value="ECO:0007669"/>
    <property type="project" value="InterPro"/>
</dbReference>
<sequence length="391" mass="45257">MKLVKFLLGLIILPILFGFSNIAHRGDNEAGKYVEHTYEAYDRAVASDANYLELDIHRTKDGVLVVSHDNNMSRVFGVDRLITSTPYGTLKKYRNRANEPVHTLADVFNRYRSVPGLKFMIETKNETSKTGMEPELIDLIKKYHLSKRVLIESYSAPSLTKVKEIDPQIVTCLLGNKYTQVGNNDYYANGEYSEKIAKYLKDHHKKYLIWDVDTKTQMKKLLKNKLVSGVLTNYPAKLAKVKKEKKYPAKEINGRAYIVAKKTRVYKEDQATFKKTNKKLKQESVYKISKVKFSHNRYWYCLGENKWVQEKNIEFYPFSPQAKRAPKLKVGILQVTKTTKIFSSSGQPTNKIAAVKSKWGYFSEIMHKKHVYYNLGNNNWIDGKDVKVIRQ</sequence>
<comment type="caution">
    <text evidence="2">The sequence shown here is derived from an EMBL/GenBank/DDBJ whole genome shotgun (WGS) entry which is preliminary data.</text>
</comment>
<dbReference type="Proteomes" id="UP000257317">
    <property type="component" value="Unassembled WGS sequence"/>
</dbReference>
<name>A0A2Z6T9K4_9LACO</name>
<dbReference type="InterPro" id="IPR017946">
    <property type="entry name" value="PLC-like_Pdiesterase_TIM-brl"/>
</dbReference>
<dbReference type="PROSITE" id="PS51704">
    <property type="entry name" value="GP_PDE"/>
    <property type="match status" value="1"/>
</dbReference>
<dbReference type="PANTHER" id="PTHR46211:SF1">
    <property type="entry name" value="GLYCEROPHOSPHODIESTER PHOSPHODIESTERASE, CYTOPLASMIC"/>
    <property type="match status" value="1"/>
</dbReference>
<dbReference type="PANTHER" id="PTHR46211">
    <property type="entry name" value="GLYCEROPHOSPHORYL DIESTER PHOSPHODIESTERASE"/>
    <property type="match status" value="1"/>
</dbReference>
<reference evidence="3" key="1">
    <citation type="submission" date="2018-03" db="EMBL/GenBank/DDBJ databases">
        <title>New taxa in the Lactobacillus gasseri group.</title>
        <authorList>
            <person name="Tanizawa Y."/>
            <person name="Tohno M."/>
            <person name="Endo A."/>
            <person name="Arita M."/>
        </authorList>
    </citation>
    <scope>NUCLEOTIDE SEQUENCE [LARGE SCALE GENOMIC DNA]</scope>
    <source>
        <strain evidence="3">DSM 24759</strain>
    </source>
</reference>
<dbReference type="AlphaFoldDB" id="A0A2Z6T9K4"/>
<keyword evidence="3" id="KW-1185">Reference proteome</keyword>
<dbReference type="Pfam" id="PF03009">
    <property type="entry name" value="GDPD"/>
    <property type="match status" value="1"/>
</dbReference>
<evidence type="ECO:0000313" key="3">
    <source>
        <dbReference type="Proteomes" id="UP000257317"/>
    </source>
</evidence>
<dbReference type="InterPro" id="IPR030395">
    <property type="entry name" value="GP_PDE_dom"/>
</dbReference>
<protein>
    <submittedName>
        <fullName evidence="2">Glycerophosphoryl diester phosphodiesterase family protein</fullName>
    </submittedName>
</protein>
<dbReference type="Gene3D" id="3.20.20.190">
    <property type="entry name" value="Phosphatidylinositol (PI) phosphodiesterase"/>
    <property type="match status" value="1"/>
</dbReference>
<organism evidence="2 3">
    <name type="scientific">Lactobacillus rodentium</name>
    <dbReference type="NCBI Taxonomy" id="947835"/>
    <lineage>
        <taxon>Bacteria</taxon>
        <taxon>Bacillati</taxon>
        <taxon>Bacillota</taxon>
        <taxon>Bacilli</taxon>
        <taxon>Lactobacillales</taxon>
        <taxon>Lactobacillaceae</taxon>
        <taxon>Lactobacillus</taxon>
    </lineage>
</organism>
<dbReference type="EMBL" id="BFBY01000009">
    <property type="protein sequence ID" value="GBG05278.1"/>
    <property type="molecule type" value="Genomic_DNA"/>
</dbReference>
<dbReference type="OrthoDB" id="384721at2"/>
<evidence type="ECO:0000313" key="2">
    <source>
        <dbReference type="EMBL" id="GBG05278.1"/>
    </source>
</evidence>
<dbReference type="RefSeq" id="WP_117118607.1">
    <property type="nucleotide sequence ID" value="NZ_BFBY01000009.1"/>
</dbReference>
<dbReference type="SUPFAM" id="SSF51695">
    <property type="entry name" value="PLC-like phosphodiesterases"/>
    <property type="match status" value="1"/>
</dbReference>
<evidence type="ECO:0000259" key="1">
    <source>
        <dbReference type="PROSITE" id="PS51704"/>
    </source>
</evidence>
<accession>A0A2Z6T9K4</accession>
<dbReference type="GO" id="GO:0008081">
    <property type="term" value="F:phosphoric diester hydrolase activity"/>
    <property type="evidence" value="ECO:0007669"/>
    <property type="project" value="InterPro"/>
</dbReference>
<proteinExistence type="predicted"/>
<gene>
    <name evidence="2" type="primary">ugpQ</name>
    <name evidence="2" type="ORF">LrDSM24759_11920</name>
</gene>